<comment type="caution">
    <text evidence="4">The sequence shown here is derived from an EMBL/GenBank/DDBJ whole genome shotgun (WGS) entry which is preliminary data.</text>
</comment>
<dbReference type="EMBL" id="JAUTWS010000027">
    <property type="protein sequence ID" value="MDO9711336.1"/>
    <property type="molecule type" value="Genomic_DNA"/>
</dbReference>
<keyword evidence="1 4" id="KW-0646">Protease inhibitor</keyword>
<dbReference type="PANTHER" id="PTHR36530">
    <property type="entry name" value="INHIBITOR OF CYSTEINE PEPTIDASE"/>
    <property type="match status" value="1"/>
</dbReference>
<feature type="domain" description="Proteinase inhibitor I42 chagasin" evidence="3">
    <location>
        <begin position="16"/>
        <end position="100"/>
    </location>
</feature>
<protein>
    <submittedName>
        <fullName evidence="4">Protease inhibitor I42 family protein</fullName>
    </submittedName>
</protein>
<dbReference type="SUPFAM" id="SSF141066">
    <property type="entry name" value="ICP-like"/>
    <property type="match status" value="1"/>
</dbReference>
<dbReference type="InterPro" id="IPR018990">
    <property type="entry name" value="Prot_inh_I42_chagasin"/>
</dbReference>
<evidence type="ECO:0000256" key="1">
    <source>
        <dbReference type="ARBA" id="ARBA00022690"/>
    </source>
</evidence>
<dbReference type="Pfam" id="PF09394">
    <property type="entry name" value="Inhibitor_I42"/>
    <property type="match status" value="1"/>
</dbReference>
<dbReference type="Proteomes" id="UP001243009">
    <property type="component" value="Unassembled WGS sequence"/>
</dbReference>
<proteinExistence type="predicted"/>
<evidence type="ECO:0000313" key="4">
    <source>
        <dbReference type="EMBL" id="MDO9711336.1"/>
    </source>
</evidence>
<name>A0ABT9E584_9PROT</name>
<keyword evidence="2" id="KW-0789">Thiol protease inhibitor</keyword>
<gene>
    <name evidence="4" type="ORF">Q7A36_23505</name>
</gene>
<organism evidence="4 5">
    <name type="scientific">Paracraurococcus lichenis</name>
    <dbReference type="NCBI Taxonomy" id="3064888"/>
    <lineage>
        <taxon>Bacteria</taxon>
        <taxon>Pseudomonadati</taxon>
        <taxon>Pseudomonadota</taxon>
        <taxon>Alphaproteobacteria</taxon>
        <taxon>Acetobacterales</taxon>
        <taxon>Roseomonadaceae</taxon>
        <taxon>Paracraurococcus</taxon>
    </lineage>
</organism>
<dbReference type="RefSeq" id="WP_305106195.1">
    <property type="nucleotide sequence ID" value="NZ_JAUTWS010000027.1"/>
</dbReference>
<sequence length="104" mass="11129">MTSLDERANGDTVTITPGARLVLALPENPTTGYRWRLLAAGAPVLQLLDQGFTPGPPRPGAGGTHHWAWQAAQPGEAALRLDHARSWGEEPPVRQFTLTVRVGG</sequence>
<dbReference type="InterPro" id="IPR052781">
    <property type="entry name" value="Cys_protease_inhibitor_I42"/>
</dbReference>
<dbReference type="InterPro" id="IPR036331">
    <property type="entry name" value="Chagasin-like_sf"/>
</dbReference>
<dbReference type="Gene3D" id="2.60.40.2020">
    <property type="match status" value="1"/>
</dbReference>
<dbReference type="PANTHER" id="PTHR36530:SF1">
    <property type="entry name" value="AMOEBIASIN-1"/>
    <property type="match status" value="1"/>
</dbReference>
<evidence type="ECO:0000313" key="5">
    <source>
        <dbReference type="Proteomes" id="UP001243009"/>
    </source>
</evidence>
<dbReference type="GO" id="GO:0030414">
    <property type="term" value="F:peptidase inhibitor activity"/>
    <property type="evidence" value="ECO:0007669"/>
    <property type="project" value="UniProtKB-KW"/>
</dbReference>
<evidence type="ECO:0000259" key="3">
    <source>
        <dbReference type="Pfam" id="PF09394"/>
    </source>
</evidence>
<accession>A0ABT9E584</accession>
<reference evidence="4 5" key="1">
    <citation type="submission" date="2023-08" db="EMBL/GenBank/DDBJ databases">
        <title>The draft genome sequence of Paracraurococcus sp. LOR1-02.</title>
        <authorList>
            <person name="Kingkaew E."/>
            <person name="Tanasupawat S."/>
        </authorList>
    </citation>
    <scope>NUCLEOTIDE SEQUENCE [LARGE SCALE GENOMIC DNA]</scope>
    <source>
        <strain evidence="4 5">LOR1-02</strain>
    </source>
</reference>
<evidence type="ECO:0000256" key="2">
    <source>
        <dbReference type="ARBA" id="ARBA00022704"/>
    </source>
</evidence>
<keyword evidence="5" id="KW-1185">Reference proteome</keyword>